<reference evidence="7 8" key="1">
    <citation type="submission" date="2023-02" db="EMBL/GenBank/DDBJ databases">
        <title>Genome sequence of Mucilaginibacter jinjuensis strain KACC 16571.</title>
        <authorList>
            <person name="Kim S."/>
            <person name="Heo J."/>
            <person name="Kwon S.-W."/>
        </authorList>
    </citation>
    <scope>NUCLEOTIDE SEQUENCE [LARGE SCALE GENOMIC DNA]</scope>
    <source>
        <strain evidence="7 8">KACC 16571</strain>
    </source>
</reference>
<dbReference type="Gene3D" id="1.10.10.10">
    <property type="entry name" value="Winged helix-like DNA-binding domain superfamily/Winged helix DNA-binding domain"/>
    <property type="match status" value="1"/>
</dbReference>
<dbReference type="PANTHER" id="PTHR43133">
    <property type="entry name" value="RNA POLYMERASE ECF-TYPE SIGMA FACTO"/>
    <property type="match status" value="1"/>
</dbReference>
<evidence type="ECO:0000259" key="5">
    <source>
        <dbReference type="Pfam" id="PF04542"/>
    </source>
</evidence>
<keyword evidence="3" id="KW-0731">Sigma factor</keyword>
<protein>
    <submittedName>
        <fullName evidence="7">Sigma-70 family RNA polymerase sigma factor</fullName>
    </submittedName>
</protein>
<dbReference type="PANTHER" id="PTHR43133:SF46">
    <property type="entry name" value="RNA POLYMERASE SIGMA-70 FACTOR ECF SUBFAMILY"/>
    <property type="match status" value="1"/>
</dbReference>
<dbReference type="Proteomes" id="UP001216139">
    <property type="component" value="Chromosome"/>
</dbReference>
<evidence type="ECO:0000259" key="6">
    <source>
        <dbReference type="Pfam" id="PF08281"/>
    </source>
</evidence>
<dbReference type="InterPro" id="IPR013325">
    <property type="entry name" value="RNA_pol_sigma_r2"/>
</dbReference>
<gene>
    <name evidence="7" type="ORF">PQO05_11190</name>
</gene>
<dbReference type="Gene3D" id="1.10.1740.10">
    <property type="match status" value="1"/>
</dbReference>
<dbReference type="InterPro" id="IPR014284">
    <property type="entry name" value="RNA_pol_sigma-70_dom"/>
</dbReference>
<evidence type="ECO:0000256" key="4">
    <source>
        <dbReference type="ARBA" id="ARBA00023163"/>
    </source>
</evidence>
<evidence type="ECO:0000313" key="7">
    <source>
        <dbReference type="EMBL" id="WCT14497.1"/>
    </source>
</evidence>
<organism evidence="7 8">
    <name type="scientific">Mucilaginibacter jinjuensis</name>
    <dbReference type="NCBI Taxonomy" id="1176721"/>
    <lineage>
        <taxon>Bacteria</taxon>
        <taxon>Pseudomonadati</taxon>
        <taxon>Bacteroidota</taxon>
        <taxon>Sphingobacteriia</taxon>
        <taxon>Sphingobacteriales</taxon>
        <taxon>Sphingobacteriaceae</taxon>
        <taxon>Mucilaginibacter</taxon>
    </lineage>
</organism>
<evidence type="ECO:0000256" key="2">
    <source>
        <dbReference type="ARBA" id="ARBA00023015"/>
    </source>
</evidence>
<evidence type="ECO:0000256" key="3">
    <source>
        <dbReference type="ARBA" id="ARBA00023082"/>
    </source>
</evidence>
<dbReference type="Pfam" id="PF08281">
    <property type="entry name" value="Sigma70_r4_2"/>
    <property type="match status" value="1"/>
</dbReference>
<dbReference type="NCBIfam" id="TIGR02937">
    <property type="entry name" value="sigma70-ECF"/>
    <property type="match status" value="1"/>
</dbReference>
<dbReference type="EMBL" id="CP117167">
    <property type="protein sequence ID" value="WCT14497.1"/>
    <property type="molecule type" value="Genomic_DNA"/>
</dbReference>
<dbReference type="InterPro" id="IPR007627">
    <property type="entry name" value="RNA_pol_sigma70_r2"/>
</dbReference>
<dbReference type="InterPro" id="IPR036388">
    <property type="entry name" value="WH-like_DNA-bd_sf"/>
</dbReference>
<dbReference type="InterPro" id="IPR013249">
    <property type="entry name" value="RNA_pol_sigma70_r4_t2"/>
</dbReference>
<keyword evidence="4" id="KW-0804">Transcription</keyword>
<dbReference type="SUPFAM" id="SSF88946">
    <property type="entry name" value="Sigma2 domain of RNA polymerase sigma factors"/>
    <property type="match status" value="1"/>
</dbReference>
<evidence type="ECO:0000313" key="8">
    <source>
        <dbReference type="Proteomes" id="UP001216139"/>
    </source>
</evidence>
<dbReference type="InterPro" id="IPR039425">
    <property type="entry name" value="RNA_pol_sigma-70-like"/>
</dbReference>
<sequence>MEHFSDLALLEQIKASDHFAFDVLFDRYWEKLYKTAYARLGDDVIAQDIVQEIFIKIWQRRESLSINTSLENYLHGAVRLSVISHFRSQQATDVKMQDALERINLLEDSIEAIADYIELEKTLEEAVNNMPEMLKKVYMLRSDNLSVKAIAGELGLADQTVKNYIAEATRRLRIVIAEKYPEKHLTYTALLLPLLLHK</sequence>
<dbReference type="InterPro" id="IPR013324">
    <property type="entry name" value="RNA_pol_sigma_r3/r4-like"/>
</dbReference>
<dbReference type="SUPFAM" id="SSF88659">
    <property type="entry name" value="Sigma3 and sigma4 domains of RNA polymerase sigma factors"/>
    <property type="match status" value="1"/>
</dbReference>
<dbReference type="Pfam" id="PF04542">
    <property type="entry name" value="Sigma70_r2"/>
    <property type="match status" value="1"/>
</dbReference>
<comment type="similarity">
    <text evidence="1">Belongs to the sigma-70 factor family. ECF subfamily.</text>
</comment>
<proteinExistence type="inferred from homology"/>
<accession>A0ABY7TH56</accession>
<feature type="domain" description="RNA polymerase sigma-70 region 2" evidence="5">
    <location>
        <begin position="24"/>
        <end position="91"/>
    </location>
</feature>
<feature type="domain" description="RNA polymerase sigma factor 70 region 4 type 2" evidence="6">
    <location>
        <begin position="123"/>
        <end position="172"/>
    </location>
</feature>
<keyword evidence="8" id="KW-1185">Reference proteome</keyword>
<dbReference type="RefSeq" id="WP_273632998.1">
    <property type="nucleotide sequence ID" value="NZ_CP117167.1"/>
</dbReference>
<keyword evidence="2" id="KW-0805">Transcription regulation</keyword>
<name>A0ABY7TH56_9SPHI</name>
<evidence type="ECO:0000256" key="1">
    <source>
        <dbReference type="ARBA" id="ARBA00010641"/>
    </source>
</evidence>